<protein>
    <submittedName>
        <fullName evidence="1">Uncharacterized protein</fullName>
    </submittedName>
</protein>
<sequence>MTPDRPLIPFLHSNTVATAARSDRHKTGGKEGNSQARPGQQQQGLFILFAWKLRPRVWGLLPG</sequence>
<organism evidence="1 2">
    <name type="scientific">Chaetomium tenue</name>
    <dbReference type="NCBI Taxonomy" id="1854479"/>
    <lineage>
        <taxon>Eukaryota</taxon>
        <taxon>Fungi</taxon>
        <taxon>Dikarya</taxon>
        <taxon>Ascomycota</taxon>
        <taxon>Pezizomycotina</taxon>
        <taxon>Sordariomycetes</taxon>
        <taxon>Sordariomycetidae</taxon>
        <taxon>Sordariales</taxon>
        <taxon>Chaetomiaceae</taxon>
        <taxon>Chaetomium</taxon>
    </lineage>
</organism>
<dbReference type="Proteomes" id="UP000724584">
    <property type="component" value="Unassembled WGS sequence"/>
</dbReference>
<dbReference type="EMBL" id="JAGIZQ010000005">
    <property type="protein sequence ID" value="KAH6627393.1"/>
    <property type="molecule type" value="Genomic_DNA"/>
</dbReference>
<accession>A0ACB7P5Y8</accession>
<reference evidence="1 2" key="1">
    <citation type="journal article" date="2021" name="Nat. Commun.">
        <title>Genetic determinants of endophytism in the Arabidopsis root mycobiome.</title>
        <authorList>
            <person name="Mesny F."/>
            <person name="Miyauchi S."/>
            <person name="Thiergart T."/>
            <person name="Pickel B."/>
            <person name="Atanasova L."/>
            <person name="Karlsson M."/>
            <person name="Huettel B."/>
            <person name="Barry K.W."/>
            <person name="Haridas S."/>
            <person name="Chen C."/>
            <person name="Bauer D."/>
            <person name="Andreopoulos W."/>
            <person name="Pangilinan J."/>
            <person name="LaButti K."/>
            <person name="Riley R."/>
            <person name="Lipzen A."/>
            <person name="Clum A."/>
            <person name="Drula E."/>
            <person name="Henrissat B."/>
            <person name="Kohler A."/>
            <person name="Grigoriev I.V."/>
            <person name="Martin F.M."/>
            <person name="Hacquard S."/>
        </authorList>
    </citation>
    <scope>NUCLEOTIDE SEQUENCE [LARGE SCALE GENOMIC DNA]</scope>
    <source>
        <strain evidence="1 2">MPI-SDFR-AT-0079</strain>
    </source>
</reference>
<comment type="caution">
    <text evidence="1">The sequence shown here is derived from an EMBL/GenBank/DDBJ whole genome shotgun (WGS) entry which is preliminary data.</text>
</comment>
<name>A0ACB7P5Y8_9PEZI</name>
<keyword evidence="2" id="KW-1185">Reference proteome</keyword>
<gene>
    <name evidence="1" type="ORF">F5144DRAFT_575693</name>
</gene>
<evidence type="ECO:0000313" key="1">
    <source>
        <dbReference type="EMBL" id="KAH6627393.1"/>
    </source>
</evidence>
<proteinExistence type="predicted"/>
<evidence type="ECO:0000313" key="2">
    <source>
        <dbReference type="Proteomes" id="UP000724584"/>
    </source>
</evidence>